<sequence length="188" mass="20356">MTGTEQEREERADRTARLVLAVVALLALWGVVVVWPETAYFVTGILACLGWQKVRAWTGRRRGEDGEQTPAGEARETVPETLHRLAGPHVFLADFAEARGLPKEDAREVLEALGVPVRRAVRNGDRTGVGVHKEDLPPLPRVDGEGPVVGVDQGQPTNQQRVVVESLGMAGVVVKDGREAGRHHEVGG</sequence>
<keyword evidence="1" id="KW-1133">Transmembrane helix</keyword>
<gene>
    <name evidence="2" type="ORF">ACFSL4_17765</name>
</gene>
<evidence type="ECO:0000313" key="2">
    <source>
        <dbReference type="EMBL" id="MFD1659992.1"/>
    </source>
</evidence>
<evidence type="ECO:0000256" key="1">
    <source>
        <dbReference type="SAM" id="Phobius"/>
    </source>
</evidence>
<accession>A0ABW4IT89</accession>
<reference evidence="3" key="1">
    <citation type="journal article" date="2019" name="Int. J. Syst. Evol. Microbiol.">
        <title>The Global Catalogue of Microorganisms (GCM) 10K type strain sequencing project: providing services to taxonomists for standard genome sequencing and annotation.</title>
        <authorList>
            <consortium name="The Broad Institute Genomics Platform"/>
            <consortium name="The Broad Institute Genome Sequencing Center for Infectious Disease"/>
            <person name="Wu L."/>
            <person name="Ma J."/>
        </authorList>
    </citation>
    <scope>NUCLEOTIDE SEQUENCE [LARGE SCALE GENOMIC DNA]</scope>
    <source>
        <strain evidence="3">CGMCC 1.12470</strain>
    </source>
</reference>
<comment type="caution">
    <text evidence="2">The sequence shown here is derived from an EMBL/GenBank/DDBJ whole genome shotgun (WGS) entry which is preliminary data.</text>
</comment>
<dbReference type="EMBL" id="JBHUDX010000048">
    <property type="protein sequence ID" value="MFD1659992.1"/>
    <property type="molecule type" value="Genomic_DNA"/>
</dbReference>
<keyword evidence="1" id="KW-0472">Membrane</keyword>
<keyword evidence="1" id="KW-0812">Transmembrane</keyword>
<name>A0ABW4IT89_9ACTN</name>
<keyword evidence="3" id="KW-1185">Reference proteome</keyword>
<protein>
    <recommendedName>
        <fullName evidence="4">PASTA domain-containing protein</fullName>
    </recommendedName>
</protein>
<dbReference type="Proteomes" id="UP001597261">
    <property type="component" value="Unassembled WGS sequence"/>
</dbReference>
<organism evidence="2 3">
    <name type="scientific">Streptomyces caeni</name>
    <dbReference type="NCBI Taxonomy" id="2307231"/>
    <lineage>
        <taxon>Bacteria</taxon>
        <taxon>Bacillati</taxon>
        <taxon>Actinomycetota</taxon>
        <taxon>Actinomycetes</taxon>
        <taxon>Kitasatosporales</taxon>
        <taxon>Streptomycetaceae</taxon>
        <taxon>Streptomyces</taxon>
    </lineage>
</organism>
<proteinExistence type="predicted"/>
<evidence type="ECO:0008006" key="4">
    <source>
        <dbReference type="Google" id="ProtNLM"/>
    </source>
</evidence>
<dbReference type="RefSeq" id="WP_381083664.1">
    <property type="nucleotide sequence ID" value="NZ_JBHUDX010000048.1"/>
</dbReference>
<evidence type="ECO:0000313" key="3">
    <source>
        <dbReference type="Proteomes" id="UP001597261"/>
    </source>
</evidence>
<feature type="transmembrane region" description="Helical" evidence="1">
    <location>
        <begin position="15"/>
        <end position="32"/>
    </location>
</feature>